<comment type="similarity">
    <text evidence="1">Belongs to the CapA family.</text>
</comment>
<dbReference type="SMART" id="SM00854">
    <property type="entry name" value="PGA_cap"/>
    <property type="match status" value="1"/>
</dbReference>
<name>A0A1H8SNQ0_9EURY</name>
<dbReference type="EMBL" id="FODV01000005">
    <property type="protein sequence ID" value="SEO80156.1"/>
    <property type="molecule type" value="Genomic_DNA"/>
</dbReference>
<protein>
    <submittedName>
        <fullName evidence="4">Poly-gamma-glutamate biosynthesis protein CapA/YwtB (Capsule formation), metallophosphatase superfamily</fullName>
    </submittedName>
</protein>
<dbReference type="AlphaFoldDB" id="A0A1H8SNQ0"/>
<sequence length="763" mass="82318">MKYNISRGEFVRLSSLGVTAGLAGCGEQRSDDSATTPSGTETATSSRLGPSVVEGRVLRTTGDPLDGATVSATVRGSETIAQTTTNERGAFTLETGGERVWVQVSESAHVGRTVAAAPDTPLRVELTPREGTVSMSFGGDVMFGRRFYEENDDSLSQRFRIDSLERRADHKEILSYVRPLLQQADVTSVNLETALTTTEWRHPNKKYSFVSDPAAAPALVDAGVDYVALGNNHVFDALTPGFTETEQTLDSADLAYSGAGQSSEQAWKPAYLEREGLTVGMLSCTTVTGSQYTVDWSADSDRSIEHSLSRSTDDGATETLQFSGDVGAAEATADRLETAVRETARNADVTVVQIHGGSEYQRTPTETVRDLTETASAAGADLVVNHHPHVTGGLEFYDSTLVAWSLGNLVFDQNLWETFQSYLLTVHVTESGVRRAYLDPLLVEGYVPKGVVAEPGLAQLRRTAALSSDEFDLGRSTFQYRRDAEHDRRTDQRTVEGDGTILARESGWARSVVDGADEIELGVDLLPTGDFDDPDVDERRYEGPLWRFGRGDDASGRGVGRDGSGGVRLTREAGDEQRAILSPIDRIPIDGPLTLTGQYQYGSSEGLELLWRWYESTAATHCVNGASTSTGRATSGDVSTGSSNLRSTPSTSTSTFDCPRRRTATAPCGSTSCDSSSGATATAGNGTTTSEWTARRPSNSWRPPGKNRVRSSGFVWSRRRFTSNCDRDCDDAQYSQRRSIRESTSGLSSRSVSTSVSPSTLIT</sequence>
<dbReference type="InterPro" id="IPR052169">
    <property type="entry name" value="CW_Biosynth-Accessory"/>
</dbReference>
<evidence type="ECO:0000256" key="1">
    <source>
        <dbReference type="ARBA" id="ARBA00005662"/>
    </source>
</evidence>
<evidence type="ECO:0000313" key="4">
    <source>
        <dbReference type="EMBL" id="SEO80156.1"/>
    </source>
</evidence>
<feature type="region of interest" description="Disordered" evidence="2">
    <location>
        <begin position="732"/>
        <end position="763"/>
    </location>
</feature>
<gene>
    <name evidence="4" type="ORF">SAMN04487948_105221</name>
</gene>
<dbReference type="RefSeq" id="WP_211609121.1">
    <property type="nucleotide sequence ID" value="NZ_FODV01000005.1"/>
</dbReference>
<dbReference type="SUPFAM" id="SSF56300">
    <property type="entry name" value="Metallo-dependent phosphatases"/>
    <property type="match status" value="1"/>
</dbReference>
<dbReference type="Pfam" id="PF09587">
    <property type="entry name" value="PGA_cap"/>
    <property type="match status" value="1"/>
</dbReference>
<dbReference type="Pfam" id="PF13620">
    <property type="entry name" value="CarboxypepD_reg"/>
    <property type="match status" value="1"/>
</dbReference>
<feature type="domain" description="Capsule synthesis protein CapA" evidence="3">
    <location>
        <begin position="134"/>
        <end position="413"/>
    </location>
</feature>
<feature type="region of interest" description="Disordered" evidence="2">
    <location>
        <begin position="625"/>
        <end position="710"/>
    </location>
</feature>
<dbReference type="InterPro" id="IPR029052">
    <property type="entry name" value="Metallo-depent_PP-like"/>
</dbReference>
<organism evidence="4 5">
    <name type="scientific">Halogranum amylolyticum</name>
    <dbReference type="NCBI Taxonomy" id="660520"/>
    <lineage>
        <taxon>Archaea</taxon>
        <taxon>Methanobacteriati</taxon>
        <taxon>Methanobacteriota</taxon>
        <taxon>Stenosarchaea group</taxon>
        <taxon>Halobacteria</taxon>
        <taxon>Halobacteriales</taxon>
        <taxon>Haloferacaceae</taxon>
    </lineage>
</organism>
<keyword evidence="5" id="KW-1185">Reference proteome</keyword>
<feature type="region of interest" description="Disordered" evidence="2">
    <location>
        <begin position="26"/>
        <end position="49"/>
    </location>
</feature>
<dbReference type="InterPro" id="IPR019079">
    <property type="entry name" value="Capsule_synth_CapA"/>
</dbReference>
<feature type="compositionally biased region" description="Polar residues" evidence="2">
    <location>
        <begin position="33"/>
        <end position="48"/>
    </location>
</feature>
<dbReference type="Proteomes" id="UP000199126">
    <property type="component" value="Unassembled WGS sequence"/>
</dbReference>
<dbReference type="PANTHER" id="PTHR33393">
    <property type="entry name" value="POLYGLUTAMINE SYNTHESIS ACCESSORY PROTEIN RV0574C-RELATED"/>
    <property type="match status" value="1"/>
</dbReference>
<accession>A0A1H8SNQ0</accession>
<evidence type="ECO:0000256" key="2">
    <source>
        <dbReference type="SAM" id="MobiDB-lite"/>
    </source>
</evidence>
<dbReference type="CDD" id="cd07381">
    <property type="entry name" value="MPP_CapA"/>
    <property type="match status" value="1"/>
</dbReference>
<evidence type="ECO:0000259" key="3">
    <source>
        <dbReference type="SMART" id="SM00854"/>
    </source>
</evidence>
<dbReference type="PROSITE" id="PS51257">
    <property type="entry name" value="PROKAR_LIPOPROTEIN"/>
    <property type="match status" value="1"/>
</dbReference>
<reference evidence="5" key="1">
    <citation type="submission" date="2016-10" db="EMBL/GenBank/DDBJ databases">
        <authorList>
            <person name="Varghese N."/>
            <person name="Submissions S."/>
        </authorList>
    </citation>
    <scope>NUCLEOTIDE SEQUENCE [LARGE SCALE GENOMIC DNA]</scope>
    <source>
        <strain evidence="5">CGMCC 1.10121</strain>
    </source>
</reference>
<dbReference type="SUPFAM" id="SSF49464">
    <property type="entry name" value="Carboxypeptidase regulatory domain-like"/>
    <property type="match status" value="1"/>
</dbReference>
<feature type="compositionally biased region" description="Polar residues" evidence="2">
    <location>
        <begin position="625"/>
        <end position="656"/>
    </location>
</feature>
<dbReference type="OrthoDB" id="199819at2157"/>
<dbReference type="InterPro" id="IPR008969">
    <property type="entry name" value="CarboxyPept-like_regulatory"/>
</dbReference>
<feature type="compositionally biased region" description="Low complexity" evidence="2">
    <location>
        <begin position="742"/>
        <end position="763"/>
    </location>
</feature>
<dbReference type="PANTHER" id="PTHR33393:SF11">
    <property type="entry name" value="POLYGLUTAMINE SYNTHESIS ACCESSORY PROTEIN RV0574C-RELATED"/>
    <property type="match status" value="1"/>
</dbReference>
<evidence type="ECO:0000313" key="5">
    <source>
        <dbReference type="Proteomes" id="UP000199126"/>
    </source>
</evidence>
<proteinExistence type="inferred from homology"/>
<dbReference type="Gene3D" id="3.60.21.10">
    <property type="match status" value="1"/>
</dbReference>
<feature type="compositionally biased region" description="Low complexity" evidence="2">
    <location>
        <begin position="669"/>
        <end position="690"/>
    </location>
</feature>